<reference evidence="2" key="1">
    <citation type="submission" date="2021-01" db="EMBL/GenBank/DDBJ databases">
        <authorList>
            <person name="Corre E."/>
            <person name="Pelletier E."/>
            <person name="Niang G."/>
            <person name="Scheremetjew M."/>
            <person name="Finn R."/>
            <person name="Kale V."/>
            <person name="Holt S."/>
            <person name="Cochrane G."/>
            <person name="Meng A."/>
            <person name="Brown T."/>
            <person name="Cohen L."/>
        </authorList>
    </citation>
    <scope>NUCLEOTIDE SEQUENCE</scope>
    <source>
        <strain evidence="2">S3</strain>
    </source>
</reference>
<dbReference type="SUPFAM" id="SSF56281">
    <property type="entry name" value="Metallo-hydrolase/oxidoreductase"/>
    <property type="match status" value="1"/>
</dbReference>
<dbReference type="EMBL" id="HBIH01038927">
    <property type="protein sequence ID" value="CAE0335078.1"/>
    <property type="molecule type" value="Transcribed_RNA"/>
</dbReference>
<dbReference type="PANTHER" id="PTHR43546">
    <property type="entry name" value="UPF0173 METAL-DEPENDENT HYDROLASE MJ1163-RELATED"/>
    <property type="match status" value="1"/>
</dbReference>
<organism evidence="2">
    <name type="scientific">Strombidium inclinatum</name>
    <dbReference type="NCBI Taxonomy" id="197538"/>
    <lineage>
        <taxon>Eukaryota</taxon>
        <taxon>Sar</taxon>
        <taxon>Alveolata</taxon>
        <taxon>Ciliophora</taxon>
        <taxon>Intramacronucleata</taxon>
        <taxon>Spirotrichea</taxon>
        <taxon>Oligotrichia</taxon>
        <taxon>Strombidiidae</taxon>
        <taxon>Strombidium</taxon>
    </lineage>
</organism>
<sequence>MNKGGTIDFGFCQVSQVTADHSSCCVTADGHIETGGDPTGFVITLPHLNQRIYHGGDTNVFSDMKIISDLHDPTIIMIPIGDRFTMGPREASYACNKFFNNVQWVVPMHFGTFPLLTGTMEDFKKALGDFPINKVIDTPSIKDTPEATWKVVG</sequence>
<proteinExistence type="predicted"/>
<evidence type="ECO:0000313" key="2">
    <source>
        <dbReference type="EMBL" id="CAE0335078.1"/>
    </source>
</evidence>
<feature type="domain" description="Metallo-beta-lactamase" evidence="1">
    <location>
        <begin position="1"/>
        <end position="110"/>
    </location>
</feature>
<dbReference type="AlphaFoldDB" id="A0A7S3IWT1"/>
<dbReference type="InterPro" id="IPR036866">
    <property type="entry name" value="RibonucZ/Hydroxyglut_hydro"/>
</dbReference>
<protein>
    <recommendedName>
        <fullName evidence="1">Metallo-beta-lactamase domain-containing protein</fullName>
    </recommendedName>
</protein>
<accession>A0A7S3IWT1</accession>
<gene>
    <name evidence="2" type="ORF">SINC0208_LOCUS15717</name>
</gene>
<dbReference type="InterPro" id="IPR050114">
    <property type="entry name" value="UPF0173_UPF0282_UlaG_hydrolase"/>
</dbReference>
<dbReference type="PANTHER" id="PTHR43546:SF3">
    <property type="entry name" value="UPF0173 METAL-DEPENDENT HYDROLASE MJ1163"/>
    <property type="match status" value="1"/>
</dbReference>
<dbReference type="Gene3D" id="3.60.15.10">
    <property type="entry name" value="Ribonuclease Z/Hydroxyacylglutathione hydrolase-like"/>
    <property type="match status" value="1"/>
</dbReference>
<dbReference type="InterPro" id="IPR001279">
    <property type="entry name" value="Metallo-B-lactamas"/>
</dbReference>
<name>A0A7S3IWT1_9SPIT</name>
<evidence type="ECO:0000259" key="1">
    <source>
        <dbReference type="Pfam" id="PF12706"/>
    </source>
</evidence>
<dbReference type="Pfam" id="PF12706">
    <property type="entry name" value="Lactamase_B_2"/>
    <property type="match status" value="1"/>
</dbReference>